<dbReference type="STRING" id="253628.A0A0D1ZXA9"/>
<feature type="domain" description="BRCT" evidence="2">
    <location>
        <begin position="17"/>
        <end position="116"/>
    </location>
</feature>
<dbReference type="CDD" id="cd18436">
    <property type="entry name" value="BRCT_BRC1_like_rpt2"/>
    <property type="match status" value="1"/>
</dbReference>
<dbReference type="GO" id="GO:0035361">
    <property type="term" value="C:Cul8-RING ubiquitin ligase complex"/>
    <property type="evidence" value="ECO:0007669"/>
    <property type="project" value="TreeGrafter"/>
</dbReference>
<dbReference type="Proteomes" id="UP000053259">
    <property type="component" value="Unassembled WGS sequence"/>
</dbReference>
<dbReference type="PROSITE" id="PS50172">
    <property type="entry name" value="BRCT"/>
    <property type="match status" value="3"/>
</dbReference>
<feature type="compositionally biased region" description="Polar residues" evidence="1">
    <location>
        <begin position="239"/>
        <end position="249"/>
    </location>
</feature>
<dbReference type="Gene3D" id="3.40.50.10190">
    <property type="entry name" value="BRCT domain"/>
    <property type="match status" value="5"/>
</dbReference>
<feature type="compositionally biased region" description="Basic and acidic residues" evidence="1">
    <location>
        <begin position="554"/>
        <end position="565"/>
    </location>
</feature>
<accession>A0A0D1ZXA9</accession>
<feature type="domain" description="BRCT" evidence="2">
    <location>
        <begin position="147"/>
        <end position="207"/>
    </location>
</feature>
<dbReference type="FunFam" id="3.40.50.10190:FF:000066">
    <property type="entry name" value="BRCT domain protein (Eurofung)"/>
    <property type="match status" value="1"/>
</dbReference>
<dbReference type="RefSeq" id="XP_016208564.1">
    <property type="nucleotide sequence ID" value="XM_016363594.1"/>
</dbReference>
<dbReference type="AlphaFoldDB" id="A0A0D1ZXA9"/>
<dbReference type="InParanoid" id="A0A0D1ZXA9"/>
<feature type="domain" description="BRCT" evidence="2">
    <location>
        <begin position="353"/>
        <end position="425"/>
    </location>
</feature>
<feature type="compositionally biased region" description="Basic and acidic residues" evidence="1">
    <location>
        <begin position="617"/>
        <end position="631"/>
    </location>
</feature>
<dbReference type="HOGENOM" id="CLU_002149_2_0_1"/>
<feature type="compositionally biased region" description="Polar residues" evidence="1">
    <location>
        <begin position="571"/>
        <end position="583"/>
    </location>
</feature>
<dbReference type="OrthoDB" id="342264at2759"/>
<dbReference type="InterPro" id="IPR001357">
    <property type="entry name" value="BRCT_dom"/>
</dbReference>
<dbReference type="GO" id="GO:1990683">
    <property type="term" value="P:DNA double-strand break attachment to nuclear envelope"/>
    <property type="evidence" value="ECO:0007669"/>
    <property type="project" value="TreeGrafter"/>
</dbReference>
<name>A0A0D1ZXA9_9PEZI</name>
<dbReference type="FunFam" id="3.40.50.10190:FF:000048">
    <property type="entry name" value="DNA repair protein Rtt107"/>
    <property type="match status" value="1"/>
</dbReference>
<dbReference type="CDD" id="cd18437">
    <property type="entry name" value="BRCT_BRC1_like_rpt3"/>
    <property type="match status" value="1"/>
</dbReference>
<proteinExistence type="predicted"/>
<feature type="region of interest" description="Disordered" evidence="1">
    <location>
        <begin position="232"/>
        <end position="251"/>
    </location>
</feature>
<protein>
    <recommendedName>
        <fullName evidence="2">BRCT domain-containing protein</fullName>
    </recommendedName>
</protein>
<feature type="compositionally biased region" description="Basic and acidic residues" evidence="1">
    <location>
        <begin position="586"/>
        <end position="608"/>
    </location>
</feature>
<reference evidence="3 4" key="1">
    <citation type="submission" date="2015-01" db="EMBL/GenBank/DDBJ databases">
        <title>The Genome Sequence of Ochroconis gallopava CBS43764.</title>
        <authorList>
            <consortium name="The Broad Institute Genomics Platform"/>
            <person name="Cuomo C."/>
            <person name="de Hoog S."/>
            <person name="Gorbushina A."/>
            <person name="Stielow B."/>
            <person name="Teixiera M."/>
            <person name="Abouelleil A."/>
            <person name="Chapman S.B."/>
            <person name="Priest M."/>
            <person name="Young S.K."/>
            <person name="Wortman J."/>
            <person name="Nusbaum C."/>
            <person name="Birren B."/>
        </authorList>
    </citation>
    <scope>NUCLEOTIDE SEQUENCE [LARGE SCALE GENOMIC DNA]</scope>
    <source>
        <strain evidence="3 4">CBS 43764</strain>
    </source>
</reference>
<dbReference type="GO" id="GO:0006302">
    <property type="term" value="P:double-strand break repair"/>
    <property type="evidence" value="ECO:0007669"/>
    <property type="project" value="TreeGrafter"/>
</dbReference>
<dbReference type="VEuPathDB" id="FungiDB:PV09_09522"/>
<dbReference type="PANTHER" id="PTHR47667">
    <property type="entry name" value="REGULATOR OF TY1 TRANSPOSITION PROTEIN 107"/>
    <property type="match status" value="1"/>
</dbReference>
<gene>
    <name evidence="3" type="ORF">PV09_09522</name>
</gene>
<evidence type="ECO:0000313" key="3">
    <source>
        <dbReference type="EMBL" id="KIV98694.1"/>
    </source>
</evidence>
<dbReference type="GeneID" id="27317495"/>
<evidence type="ECO:0000256" key="1">
    <source>
        <dbReference type="SAM" id="MobiDB-lite"/>
    </source>
</evidence>
<keyword evidence="4" id="KW-1185">Reference proteome</keyword>
<dbReference type="SMART" id="SM00292">
    <property type="entry name" value="BRCT"/>
    <property type="match status" value="4"/>
</dbReference>
<feature type="region of interest" description="Disordered" evidence="1">
    <location>
        <begin position="461"/>
        <end position="651"/>
    </location>
</feature>
<evidence type="ECO:0000259" key="2">
    <source>
        <dbReference type="PROSITE" id="PS50172"/>
    </source>
</evidence>
<dbReference type="InterPro" id="IPR053036">
    <property type="entry name" value="CellCycle_DNARepair_Reg"/>
</dbReference>
<dbReference type="EMBL" id="KN847603">
    <property type="protein sequence ID" value="KIV98694.1"/>
    <property type="molecule type" value="Genomic_DNA"/>
</dbReference>
<sequence>MAHVARAMDVDETNPFDSLPLFHDVFFTIVPSPDFSEDARLKAERSLKDNGAQLIPFNASTNTVEPLNEITHIIAATSDFPQYDDALDRYIHVVKPSWIKHSLDKGKQSNPRQFSPDPKLIMSDVVMCCADIPEGDKEAIAGGCLAMGGLFSENLSKLTTHLIALSIDDERCQRAVLKNLSCKIVLPHWFDDCLRLGKRISETPYLLPNPEVLRKQEKPPAQRISRDVVGAASPHPINQLPSPSPSSDGPRQLDVFHKKSVMLSSDLGLGPELQKTLSDLISSGGGAVANKIEMADTYVCRYREGDDYVYASQHGMDVGNLAWLYFLITTNRWTSPLRRLLHYPVPRNGVPGFEKYIISVSNYSGEARAYLENLVKACGAEFTKTMHQNNTHLITAHEKSEKCEAAKDWNINVINHLWIEESYARYQVQSLSVKRYTHFPERINLGEVIGQTQLDRTVLEKNFYPRPKQTRKRAQESDDEVEQRVNNQNRTSARKSKRGDNDAQSTPVLPKFIDPGKENMTPCSRGANGPAKSNLHELAADVAPYDKKKKRKDGVRNSHERRSSMDEITTPYKQGSINGTTPASRGAKDKAMSRIHENAADIAQYEREKKRKGGVIHGKERRSLDTEELAPRGKKRQSTELEDEAATSDGGESCTIARVGKRAKSEQVTYKLVLTSYTRWQENPKAEASERNILRNLGIHLTDDTSKADILCAPKILRTPKFVCSIANAPYVVSSSFLDYCIKNKKVPDPEQYLLQDRETEDRLGFRLADALERAEANKHKLLDTWQIFCTEQVRGGFETFKQIIEANGGACLRYQGRTQMQVRKRKDVESQEETKETLYMLSGESPVERALWPKFRLMAEKADMIPVICKPDWLLNLAMSQEILWDDKWELGDEGT</sequence>
<evidence type="ECO:0000313" key="4">
    <source>
        <dbReference type="Proteomes" id="UP000053259"/>
    </source>
</evidence>
<dbReference type="GO" id="GO:0005634">
    <property type="term" value="C:nucleus"/>
    <property type="evidence" value="ECO:0007669"/>
    <property type="project" value="TreeGrafter"/>
</dbReference>
<dbReference type="Pfam" id="PF00533">
    <property type="entry name" value="BRCT"/>
    <property type="match status" value="1"/>
</dbReference>
<dbReference type="CDD" id="cd18438">
    <property type="entry name" value="BRCT_BRC1_like_rpt4"/>
    <property type="match status" value="1"/>
</dbReference>
<dbReference type="SUPFAM" id="SSF52113">
    <property type="entry name" value="BRCT domain"/>
    <property type="match status" value="5"/>
</dbReference>
<organism evidence="3 4">
    <name type="scientific">Verruconis gallopava</name>
    <dbReference type="NCBI Taxonomy" id="253628"/>
    <lineage>
        <taxon>Eukaryota</taxon>
        <taxon>Fungi</taxon>
        <taxon>Dikarya</taxon>
        <taxon>Ascomycota</taxon>
        <taxon>Pezizomycotina</taxon>
        <taxon>Dothideomycetes</taxon>
        <taxon>Pleosporomycetidae</taxon>
        <taxon>Venturiales</taxon>
        <taxon>Sympoventuriaceae</taxon>
        <taxon>Verruconis</taxon>
    </lineage>
</organism>
<dbReference type="Pfam" id="PF12738">
    <property type="entry name" value="PTCB-BRCT"/>
    <property type="match status" value="2"/>
</dbReference>
<dbReference type="Pfam" id="PF16770">
    <property type="entry name" value="RTT107_BRCT_5"/>
    <property type="match status" value="1"/>
</dbReference>
<dbReference type="InterPro" id="IPR036420">
    <property type="entry name" value="BRCT_dom_sf"/>
</dbReference>
<dbReference type="CDD" id="cd17743">
    <property type="entry name" value="BRCT_BRC1_like_rpt5"/>
    <property type="match status" value="1"/>
</dbReference>
<dbReference type="PANTHER" id="PTHR47667:SF1">
    <property type="entry name" value="REGULATOR OF TY1 TRANSPOSITION PROTEIN 107"/>
    <property type="match status" value="1"/>
</dbReference>